<keyword evidence="2" id="KW-1185">Reference proteome</keyword>
<proteinExistence type="predicted"/>
<protein>
    <submittedName>
        <fullName evidence="1">Uncharacterized protein</fullName>
    </submittedName>
</protein>
<reference evidence="1 2" key="1">
    <citation type="submission" date="2023-09" db="EMBL/GenBank/DDBJ databases">
        <title>Nesidiocoris tenuis whole genome shotgun sequence.</title>
        <authorList>
            <person name="Shibata T."/>
            <person name="Shimoda M."/>
            <person name="Kobayashi T."/>
            <person name="Uehara T."/>
        </authorList>
    </citation>
    <scope>NUCLEOTIDE SEQUENCE [LARGE SCALE GENOMIC DNA]</scope>
    <source>
        <strain evidence="1 2">Japan</strain>
    </source>
</reference>
<accession>A0ABN7B2D3</accession>
<dbReference type="EMBL" id="AP028917">
    <property type="protein sequence ID" value="BES98574.1"/>
    <property type="molecule type" value="Genomic_DNA"/>
</dbReference>
<gene>
    <name evidence="1" type="ORF">NTJ_11389</name>
</gene>
<evidence type="ECO:0000313" key="1">
    <source>
        <dbReference type="EMBL" id="BES98574.1"/>
    </source>
</evidence>
<sequence>MTAATSFPTALPLRHFPCSTSTAALPFNKGKGYLNVRLPRSRRAPYVPPTVKAIRHGPSTRGVIAARGPATCASHPVIVVSPLLRLTCEFLALPLRPARYCHAKMSNS</sequence>
<evidence type="ECO:0000313" key="2">
    <source>
        <dbReference type="Proteomes" id="UP001307889"/>
    </source>
</evidence>
<dbReference type="Proteomes" id="UP001307889">
    <property type="component" value="Chromosome 9"/>
</dbReference>
<name>A0ABN7B2D3_9HEMI</name>
<organism evidence="1 2">
    <name type="scientific">Nesidiocoris tenuis</name>
    <dbReference type="NCBI Taxonomy" id="355587"/>
    <lineage>
        <taxon>Eukaryota</taxon>
        <taxon>Metazoa</taxon>
        <taxon>Ecdysozoa</taxon>
        <taxon>Arthropoda</taxon>
        <taxon>Hexapoda</taxon>
        <taxon>Insecta</taxon>
        <taxon>Pterygota</taxon>
        <taxon>Neoptera</taxon>
        <taxon>Paraneoptera</taxon>
        <taxon>Hemiptera</taxon>
        <taxon>Heteroptera</taxon>
        <taxon>Panheteroptera</taxon>
        <taxon>Cimicomorpha</taxon>
        <taxon>Miridae</taxon>
        <taxon>Dicyphina</taxon>
        <taxon>Nesidiocoris</taxon>
    </lineage>
</organism>